<sequence length="352" mass="39247">MAHIDKTKPVLVTGATGYVAGWLVKRLLEDGITVHAAVRDPEKEEKVHHLNGIAENSPGTIKYFRSDLLDEGSYAEAMQGCELVFHTASPFTSEFDDPKKELVDPGVKGTKNVLQQANKTEGVKRVVLTSSCAAIYTDAIEVEKTPDNKLTEDMWNTTASLDYQPYSYSKTLAEKKAWEINRAQENWDLITINPSLVMGPPLNPRATTSESFSLLKQLGDGTFKMGAPKLGIGLVDVRDVAEAHYQAGFTPSAKGRYITSAHNTNFVKLGEALEPKYGDSYPVPTKALPKWLLLLIGPYVNKNLSRQFIRNNVNKEWRADNSKIKNDLNIKFRPMQETMEDSFQVLIDNNII</sequence>
<evidence type="ECO:0000313" key="4">
    <source>
        <dbReference type="Proteomes" id="UP000460416"/>
    </source>
</evidence>
<gene>
    <name evidence="3" type="ORF">FLP08_02840</name>
</gene>
<dbReference type="OrthoDB" id="9778052at2"/>
<dbReference type="SUPFAM" id="SSF51735">
    <property type="entry name" value="NAD(P)-binding Rossmann-fold domains"/>
    <property type="match status" value="1"/>
</dbReference>
<dbReference type="AlphaFoldDB" id="A0A7M3SY17"/>
<dbReference type="InterPro" id="IPR036291">
    <property type="entry name" value="NAD(P)-bd_dom_sf"/>
</dbReference>
<dbReference type="GO" id="GO:0016616">
    <property type="term" value="F:oxidoreductase activity, acting on the CH-OH group of donors, NAD or NADP as acceptor"/>
    <property type="evidence" value="ECO:0007669"/>
    <property type="project" value="TreeGrafter"/>
</dbReference>
<dbReference type="FunFam" id="3.40.50.720:FF:000336">
    <property type="entry name" value="Aldehyde reductase"/>
    <property type="match status" value="1"/>
</dbReference>
<evidence type="ECO:0000256" key="1">
    <source>
        <dbReference type="ARBA" id="ARBA00023002"/>
    </source>
</evidence>
<accession>A0A7M3SY17</accession>
<organism evidence="3 4">
    <name type="scientific">Christiangramia aestuarii</name>
    <dbReference type="NCBI Taxonomy" id="1028746"/>
    <lineage>
        <taxon>Bacteria</taxon>
        <taxon>Pseudomonadati</taxon>
        <taxon>Bacteroidota</taxon>
        <taxon>Flavobacteriia</taxon>
        <taxon>Flavobacteriales</taxon>
        <taxon>Flavobacteriaceae</taxon>
        <taxon>Christiangramia</taxon>
    </lineage>
</organism>
<keyword evidence="4" id="KW-1185">Reference proteome</keyword>
<evidence type="ECO:0000259" key="2">
    <source>
        <dbReference type="Pfam" id="PF01370"/>
    </source>
</evidence>
<name>A0A7M3SY17_9FLAO</name>
<evidence type="ECO:0000313" key="3">
    <source>
        <dbReference type="EMBL" id="MUP41498.1"/>
    </source>
</evidence>
<reference evidence="3 4" key="1">
    <citation type="submission" date="2019-07" db="EMBL/GenBank/DDBJ databases">
        <title>Gramella aestuarii sp. nov., isolated from a tidal flat, and emended description of Gramella echinicola.</title>
        <authorList>
            <person name="Liu L."/>
        </authorList>
    </citation>
    <scope>NUCLEOTIDE SEQUENCE [LARGE SCALE GENOMIC DNA]</scope>
    <source>
        <strain evidence="3 4">BS12</strain>
    </source>
</reference>
<dbReference type="Proteomes" id="UP000460416">
    <property type="component" value="Unassembled WGS sequence"/>
</dbReference>
<dbReference type="Pfam" id="PF01370">
    <property type="entry name" value="Epimerase"/>
    <property type="match status" value="1"/>
</dbReference>
<protein>
    <submittedName>
        <fullName evidence="3">NAD-dependent epimerase/dehydratase family protein</fullName>
    </submittedName>
</protein>
<dbReference type="Gene3D" id="3.40.50.720">
    <property type="entry name" value="NAD(P)-binding Rossmann-like Domain"/>
    <property type="match status" value="1"/>
</dbReference>
<feature type="domain" description="NAD-dependent epimerase/dehydratase" evidence="2">
    <location>
        <begin position="10"/>
        <end position="247"/>
    </location>
</feature>
<dbReference type="InterPro" id="IPR001509">
    <property type="entry name" value="Epimerase_deHydtase"/>
</dbReference>
<dbReference type="InterPro" id="IPR050425">
    <property type="entry name" value="NAD(P)_dehydrat-like"/>
</dbReference>
<dbReference type="PANTHER" id="PTHR10366:SF812">
    <property type="entry name" value="VPS9 DOMAIN-CONTAINING PROTEIN"/>
    <property type="match status" value="1"/>
</dbReference>
<dbReference type="EMBL" id="VJVW01000001">
    <property type="protein sequence ID" value="MUP41498.1"/>
    <property type="molecule type" value="Genomic_DNA"/>
</dbReference>
<keyword evidence="1" id="KW-0560">Oxidoreductase</keyword>
<comment type="caution">
    <text evidence="3">The sequence shown here is derived from an EMBL/GenBank/DDBJ whole genome shotgun (WGS) entry which is preliminary data.</text>
</comment>
<proteinExistence type="predicted"/>
<dbReference type="RefSeq" id="WP_156273828.1">
    <property type="nucleotide sequence ID" value="NZ_BAABGI010000002.1"/>
</dbReference>
<dbReference type="PANTHER" id="PTHR10366">
    <property type="entry name" value="NAD DEPENDENT EPIMERASE/DEHYDRATASE"/>
    <property type="match status" value="1"/>
</dbReference>